<dbReference type="KEGG" id="smo:SELMODRAFT_75451"/>
<dbReference type="SUPFAM" id="SSF52540">
    <property type="entry name" value="P-loop containing nucleoside triphosphate hydrolases"/>
    <property type="match status" value="1"/>
</dbReference>
<keyword evidence="2" id="KW-0067">ATP-binding</keyword>
<comment type="similarity">
    <text evidence="1">Belongs to the AAA ATPase family. BCS1 subfamily.</text>
</comment>
<keyword evidence="6" id="KW-1185">Reference proteome</keyword>
<name>D8QQ66_SELML</name>
<dbReference type="SMART" id="SM00382">
    <property type="entry name" value="AAA"/>
    <property type="match status" value="1"/>
</dbReference>
<dbReference type="AlphaFoldDB" id="D8QQ66"/>
<dbReference type="InterPro" id="IPR003960">
    <property type="entry name" value="ATPase_AAA_CS"/>
</dbReference>
<dbReference type="EMBL" id="GL377565">
    <property type="protein sequence ID" value="EFJ38408.1"/>
    <property type="molecule type" value="Genomic_DNA"/>
</dbReference>
<sequence length="242" mass="26973">MGGEAYFRKIGRAWKRGYLLHGPPGTGKSSLIAAIAHFTGYDIYDLELTDVKNNSNLRKYLTAISNKAIVVIEDIDCSLDLKKRPGEEGEKKKKKDGGESDDDDDDDDEEDEKKSKVTLSGLLNFTDGLWSSTGSERILIFTTNHIDQLDPALIRSGRMDMHICLSYCAFPAFKVLARTHLDVEDHRLFPRIEELIGEVQVTPAEIAELLIQNRSHETPALESVIAALEAKKKAKLNSSQVD</sequence>
<dbReference type="OMA" id="MKFASEG"/>
<feature type="domain" description="AAA+ ATPase" evidence="4">
    <location>
        <begin position="14"/>
        <end position="169"/>
    </location>
</feature>
<evidence type="ECO:0000256" key="3">
    <source>
        <dbReference type="SAM" id="MobiDB-lite"/>
    </source>
</evidence>
<dbReference type="GO" id="GO:0005524">
    <property type="term" value="F:ATP binding"/>
    <property type="evidence" value="ECO:0007669"/>
    <property type="project" value="UniProtKB-KW"/>
</dbReference>
<dbReference type="PROSITE" id="PS00674">
    <property type="entry name" value="AAA"/>
    <property type="match status" value="1"/>
</dbReference>
<evidence type="ECO:0000256" key="2">
    <source>
        <dbReference type="RuleBase" id="RU003651"/>
    </source>
</evidence>
<dbReference type="Gene3D" id="6.10.280.40">
    <property type="match status" value="1"/>
</dbReference>
<dbReference type="STRING" id="88036.D8QQ66"/>
<dbReference type="PANTHER" id="PTHR23070">
    <property type="entry name" value="BCS1 AAA-TYPE ATPASE"/>
    <property type="match status" value="1"/>
</dbReference>
<reference evidence="5 6" key="1">
    <citation type="journal article" date="2011" name="Science">
        <title>The Selaginella genome identifies genetic changes associated with the evolution of vascular plants.</title>
        <authorList>
            <person name="Banks J.A."/>
            <person name="Nishiyama T."/>
            <person name="Hasebe M."/>
            <person name="Bowman J.L."/>
            <person name="Gribskov M."/>
            <person name="dePamphilis C."/>
            <person name="Albert V.A."/>
            <person name="Aono N."/>
            <person name="Aoyama T."/>
            <person name="Ambrose B.A."/>
            <person name="Ashton N.W."/>
            <person name="Axtell M.J."/>
            <person name="Barker E."/>
            <person name="Barker M.S."/>
            <person name="Bennetzen J.L."/>
            <person name="Bonawitz N.D."/>
            <person name="Chapple C."/>
            <person name="Cheng C."/>
            <person name="Correa L.G."/>
            <person name="Dacre M."/>
            <person name="DeBarry J."/>
            <person name="Dreyer I."/>
            <person name="Elias M."/>
            <person name="Engstrom E.M."/>
            <person name="Estelle M."/>
            <person name="Feng L."/>
            <person name="Finet C."/>
            <person name="Floyd S.K."/>
            <person name="Frommer W.B."/>
            <person name="Fujita T."/>
            <person name="Gramzow L."/>
            <person name="Gutensohn M."/>
            <person name="Harholt J."/>
            <person name="Hattori M."/>
            <person name="Heyl A."/>
            <person name="Hirai T."/>
            <person name="Hiwatashi Y."/>
            <person name="Ishikawa M."/>
            <person name="Iwata M."/>
            <person name="Karol K.G."/>
            <person name="Koehler B."/>
            <person name="Kolukisaoglu U."/>
            <person name="Kubo M."/>
            <person name="Kurata T."/>
            <person name="Lalonde S."/>
            <person name="Li K."/>
            <person name="Li Y."/>
            <person name="Litt A."/>
            <person name="Lyons E."/>
            <person name="Manning G."/>
            <person name="Maruyama T."/>
            <person name="Michael T.P."/>
            <person name="Mikami K."/>
            <person name="Miyazaki S."/>
            <person name="Morinaga S."/>
            <person name="Murata T."/>
            <person name="Mueller-Roeber B."/>
            <person name="Nelson D.R."/>
            <person name="Obara M."/>
            <person name="Oguri Y."/>
            <person name="Olmstead R.G."/>
            <person name="Onodera N."/>
            <person name="Petersen B.L."/>
            <person name="Pils B."/>
            <person name="Prigge M."/>
            <person name="Rensing S.A."/>
            <person name="Riano-Pachon D.M."/>
            <person name="Roberts A.W."/>
            <person name="Sato Y."/>
            <person name="Scheller H.V."/>
            <person name="Schulz B."/>
            <person name="Schulz C."/>
            <person name="Shakirov E.V."/>
            <person name="Shibagaki N."/>
            <person name="Shinohara N."/>
            <person name="Shippen D.E."/>
            <person name="Soerensen I."/>
            <person name="Sotooka R."/>
            <person name="Sugimoto N."/>
            <person name="Sugita M."/>
            <person name="Sumikawa N."/>
            <person name="Tanurdzic M."/>
            <person name="Theissen G."/>
            <person name="Ulvskov P."/>
            <person name="Wakazuki S."/>
            <person name="Weng J.K."/>
            <person name="Willats W.W."/>
            <person name="Wipf D."/>
            <person name="Wolf P.G."/>
            <person name="Yang L."/>
            <person name="Zimmer A.D."/>
            <person name="Zhu Q."/>
            <person name="Mitros T."/>
            <person name="Hellsten U."/>
            <person name="Loque D."/>
            <person name="Otillar R."/>
            <person name="Salamov A."/>
            <person name="Schmutz J."/>
            <person name="Shapiro H."/>
            <person name="Lindquist E."/>
            <person name="Lucas S."/>
            <person name="Rokhsar D."/>
            <person name="Grigoriev I.V."/>
        </authorList>
    </citation>
    <scope>NUCLEOTIDE SEQUENCE [LARGE SCALE GENOMIC DNA]</scope>
</reference>
<dbReference type="Pfam" id="PF00004">
    <property type="entry name" value="AAA"/>
    <property type="match status" value="1"/>
</dbReference>
<dbReference type="Pfam" id="PF25568">
    <property type="entry name" value="AAA_lid_At3g28540"/>
    <property type="match status" value="1"/>
</dbReference>
<dbReference type="OrthoDB" id="10251412at2759"/>
<dbReference type="InterPro" id="IPR027417">
    <property type="entry name" value="P-loop_NTPase"/>
</dbReference>
<dbReference type="GO" id="GO:0016887">
    <property type="term" value="F:ATP hydrolysis activity"/>
    <property type="evidence" value="ECO:0007669"/>
    <property type="project" value="InterPro"/>
</dbReference>
<dbReference type="Proteomes" id="UP000001514">
    <property type="component" value="Unassembled WGS sequence"/>
</dbReference>
<organism evidence="6">
    <name type="scientific">Selaginella moellendorffii</name>
    <name type="common">Spikemoss</name>
    <dbReference type="NCBI Taxonomy" id="88036"/>
    <lineage>
        <taxon>Eukaryota</taxon>
        <taxon>Viridiplantae</taxon>
        <taxon>Streptophyta</taxon>
        <taxon>Embryophyta</taxon>
        <taxon>Tracheophyta</taxon>
        <taxon>Lycopodiopsida</taxon>
        <taxon>Selaginellales</taxon>
        <taxon>Selaginellaceae</taxon>
        <taxon>Selaginella</taxon>
    </lineage>
</organism>
<dbReference type="InParanoid" id="D8QQ66"/>
<dbReference type="HOGENOM" id="CLU_010189_5_0_1"/>
<proteinExistence type="inferred from homology"/>
<evidence type="ECO:0000259" key="4">
    <source>
        <dbReference type="SMART" id="SM00382"/>
    </source>
</evidence>
<gene>
    <name evidence="5" type="ORF">SELMODRAFT_75451</name>
</gene>
<evidence type="ECO:0000313" key="6">
    <source>
        <dbReference type="Proteomes" id="UP000001514"/>
    </source>
</evidence>
<dbReference type="InterPro" id="IPR050747">
    <property type="entry name" value="Mitochondrial_chaperone_BCS1"/>
</dbReference>
<feature type="region of interest" description="Disordered" evidence="3">
    <location>
        <begin position="83"/>
        <end position="113"/>
    </location>
</feature>
<evidence type="ECO:0000256" key="1">
    <source>
        <dbReference type="ARBA" id="ARBA00007448"/>
    </source>
</evidence>
<dbReference type="Gramene" id="EFJ38408">
    <property type="protein sequence ID" value="EFJ38408"/>
    <property type="gene ID" value="SELMODRAFT_75451"/>
</dbReference>
<evidence type="ECO:0000313" key="5">
    <source>
        <dbReference type="EMBL" id="EFJ38408.1"/>
    </source>
</evidence>
<dbReference type="InterPro" id="IPR058017">
    <property type="entry name" value="At3g28540-like_C"/>
</dbReference>
<accession>D8QQ66</accession>
<protein>
    <recommendedName>
        <fullName evidence="4">AAA+ ATPase domain-containing protein</fullName>
    </recommendedName>
</protein>
<dbReference type="eggNOG" id="KOG0743">
    <property type="taxonomic scope" value="Eukaryota"/>
</dbReference>
<dbReference type="Gene3D" id="3.40.50.300">
    <property type="entry name" value="P-loop containing nucleotide triphosphate hydrolases"/>
    <property type="match status" value="1"/>
</dbReference>
<keyword evidence="2" id="KW-0547">Nucleotide-binding</keyword>
<feature type="compositionally biased region" description="Acidic residues" evidence="3">
    <location>
        <begin position="99"/>
        <end position="111"/>
    </location>
</feature>
<dbReference type="InterPro" id="IPR003959">
    <property type="entry name" value="ATPase_AAA_core"/>
</dbReference>
<dbReference type="InterPro" id="IPR003593">
    <property type="entry name" value="AAA+_ATPase"/>
</dbReference>